<evidence type="ECO:0000256" key="5">
    <source>
        <dbReference type="ARBA" id="ARBA00022801"/>
    </source>
</evidence>
<evidence type="ECO:0000256" key="4">
    <source>
        <dbReference type="ARBA" id="ARBA00022741"/>
    </source>
</evidence>
<dbReference type="EMBL" id="DSTX01000002">
    <property type="protein sequence ID" value="HFK20118.1"/>
    <property type="molecule type" value="Genomic_DNA"/>
</dbReference>
<keyword evidence="3" id="KW-0479">Metal-binding</keyword>
<keyword evidence="4" id="KW-0547">Nucleotide-binding</keyword>
<dbReference type="SUPFAM" id="SSF52540">
    <property type="entry name" value="P-loop containing nucleoside triphosphate hydrolases"/>
    <property type="match status" value="1"/>
</dbReference>
<evidence type="ECO:0000256" key="7">
    <source>
        <dbReference type="ARBA" id="ARBA00023134"/>
    </source>
</evidence>
<dbReference type="GO" id="GO:0016151">
    <property type="term" value="F:nickel cation binding"/>
    <property type="evidence" value="ECO:0007669"/>
    <property type="project" value="InterPro"/>
</dbReference>
<dbReference type="GO" id="GO:0051604">
    <property type="term" value="P:protein maturation"/>
    <property type="evidence" value="ECO:0007669"/>
    <property type="project" value="InterPro"/>
</dbReference>
<dbReference type="GO" id="GO:0008270">
    <property type="term" value="F:zinc ion binding"/>
    <property type="evidence" value="ECO:0007669"/>
    <property type="project" value="TreeGrafter"/>
</dbReference>
<dbReference type="GO" id="GO:0003924">
    <property type="term" value="F:GTPase activity"/>
    <property type="evidence" value="ECO:0007669"/>
    <property type="project" value="InterPro"/>
</dbReference>
<evidence type="ECO:0000259" key="8">
    <source>
        <dbReference type="Pfam" id="PF02492"/>
    </source>
</evidence>
<evidence type="ECO:0000313" key="9">
    <source>
        <dbReference type="EMBL" id="HFK20118.1"/>
    </source>
</evidence>
<keyword evidence="5" id="KW-0378">Hydrolase</keyword>
<sequence length="226" mass="24483">MLPKPIVIKADKDEVLDIELEEDFLKANERMAALNRRTFDRAGAKAIDFMGSIGSGKTSIIERLVETLKGKYKVGVIAGDTTTAIDAERVGRHGVPSLQINTGKECHLDAPLVRKAAKKLLRHGVNLVLIENVGNLICPAEFPLGAHKRAVVVSVTEGEYMIKKKQDIFRAAEVGIINKKDMAGPMGIDPQQLVNDALEANPRMKVVVTSARTGEGIPELVEALGL</sequence>
<protein>
    <submittedName>
        <fullName evidence="9">Hydrogenase accessory protein HypB</fullName>
    </submittedName>
</protein>
<comment type="similarity">
    <text evidence="1">Belongs to the SIMIBI class G3E GTPase family. HypB/HupM subfamily.</text>
</comment>
<dbReference type="InterPro" id="IPR027417">
    <property type="entry name" value="P-loop_NTPase"/>
</dbReference>
<keyword evidence="6" id="KW-0862">Zinc</keyword>
<dbReference type="PANTHER" id="PTHR30134">
    <property type="entry name" value="HYDROGENASE PROTEIN ASSEMBLY PROTEIN, NICKEL CHAPERONE"/>
    <property type="match status" value="1"/>
</dbReference>
<accession>A0A7C3J4T8</accession>
<dbReference type="InterPro" id="IPR004392">
    <property type="entry name" value="Hyd_mat_HypB"/>
</dbReference>
<name>A0A7C3J4T8_9CREN</name>
<evidence type="ECO:0000256" key="3">
    <source>
        <dbReference type="ARBA" id="ARBA00022723"/>
    </source>
</evidence>
<keyword evidence="2" id="KW-0533">Nickel</keyword>
<dbReference type="Pfam" id="PF02492">
    <property type="entry name" value="cobW"/>
    <property type="match status" value="1"/>
</dbReference>
<organism evidence="9">
    <name type="scientific">Candidatus Methanomethylicus mesodigestus</name>
    <dbReference type="NCBI Taxonomy" id="1867258"/>
    <lineage>
        <taxon>Archaea</taxon>
        <taxon>Thermoproteota</taxon>
        <taxon>Methanosuratincolia</taxon>
        <taxon>Candidatus Methanomethylicales</taxon>
        <taxon>Candidatus Methanomethylicaceae</taxon>
        <taxon>Candidatus Methanomethylicus</taxon>
    </lineage>
</organism>
<evidence type="ECO:0000256" key="2">
    <source>
        <dbReference type="ARBA" id="ARBA00022596"/>
    </source>
</evidence>
<evidence type="ECO:0000256" key="6">
    <source>
        <dbReference type="ARBA" id="ARBA00022833"/>
    </source>
</evidence>
<dbReference type="Gene3D" id="3.40.50.300">
    <property type="entry name" value="P-loop containing nucleotide triphosphate hydrolases"/>
    <property type="match status" value="1"/>
</dbReference>
<reference evidence="9" key="1">
    <citation type="journal article" date="2020" name="mSystems">
        <title>Genome- and Community-Level Interaction Insights into Carbon Utilization and Element Cycling Functions of Hydrothermarchaeota in Hydrothermal Sediment.</title>
        <authorList>
            <person name="Zhou Z."/>
            <person name="Liu Y."/>
            <person name="Xu W."/>
            <person name="Pan J."/>
            <person name="Luo Z.H."/>
            <person name="Li M."/>
        </authorList>
    </citation>
    <scope>NUCLEOTIDE SEQUENCE [LARGE SCALE GENOMIC DNA]</scope>
    <source>
        <strain evidence="9">SpSt-468</strain>
    </source>
</reference>
<dbReference type="NCBIfam" id="TIGR00073">
    <property type="entry name" value="hypB"/>
    <property type="match status" value="1"/>
</dbReference>
<dbReference type="AlphaFoldDB" id="A0A7C3J4T8"/>
<evidence type="ECO:0000256" key="1">
    <source>
        <dbReference type="ARBA" id="ARBA00006211"/>
    </source>
</evidence>
<dbReference type="InterPro" id="IPR003495">
    <property type="entry name" value="CobW/HypB/UreG_nucleotide-bd"/>
</dbReference>
<keyword evidence="7" id="KW-0342">GTP-binding</keyword>
<gene>
    <name evidence="9" type="primary">hypB</name>
    <name evidence="9" type="ORF">ENS19_02450</name>
</gene>
<dbReference type="PIRSF" id="PIRSF005624">
    <property type="entry name" value="Ni-bind_GTPase"/>
    <property type="match status" value="1"/>
</dbReference>
<feature type="domain" description="CobW/HypB/UreG nucleotide-binding" evidence="8">
    <location>
        <begin position="50"/>
        <end position="207"/>
    </location>
</feature>
<proteinExistence type="inferred from homology"/>
<dbReference type="PANTHER" id="PTHR30134:SF2">
    <property type="entry name" value="HYDROGENASE MATURATION FACTOR HYPB"/>
    <property type="match status" value="1"/>
</dbReference>
<dbReference type="GO" id="GO:0005525">
    <property type="term" value="F:GTP binding"/>
    <property type="evidence" value="ECO:0007669"/>
    <property type="project" value="UniProtKB-KW"/>
</dbReference>
<comment type="caution">
    <text evidence="9">The sequence shown here is derived from an EMBL/GenBank/DDBJ whole genome shotgun (WGS) entry which is preliminary data.</text>
</comment>